<evidence type="ECO:0000259" key="1">
    <source>
        <dbReference type="Pfam" id="PF14846"/>
    </source>
</evidence>
<protein>
    <recommendedName>
        <fullName evidence="1">DUF4485 domain-containing protein</fullName>
    </recommendedName>
</protein>
<evidence type="ECO:0000313" key="3">
    <source>
        <dbReference type="Proteomes" id="UP001461498"/>
    </source>
</evidence>
<sequence>MSVKSDCVFVDLVDQISALYECLPSPEDKKNVQYWINHLSGELDKIKRNEYAQNLFDLIVNGFLKYPFNQPPPAGRLPDYCDIVNPRLNPFAIPKNEAVFRRDSEDSRILSRFKPPNCFIRQPGKRIFKEMREKCKQAKSTCSPCPPLCEPINNCKEVTRLRICPTSTVTVGCPEDIKNREEVEKLIDAICPATLLDEFAAQVARFTCDKGQEMFRFISKETNYFRKIVQSVFESLNKDMIKALDEEQARVKDNYEAWERFVLTKTKNEMDVILDIIPDFNWDEMKNNRSYLWFKIYPPFRK</sequence>
<dbReference type="InterPro" id="IPR027831">
    <property type="entry name" value="DUF4485"/>
</dbReference>
<accession>A0AAW1DGB8</accession>
<dbReference type="AlphaFoldDB" id="A0AAW1DGB8"/>
<evidence type="ECO:0000313" key="2">
    <source>
        <dbReference type="EMBL" id="KAK9509129.1"/>
    </source>
</evidence>
<reference evidence="2 3" key="1">
    <citation type="submission" date="2022-12" db="EMBL/GenBank/DDBJ databases">
        <title>Chromosome-level genome assembly of true bugs.</title>
        <authorList>
            <person name="Ma L."/>
            <person name="Li H."/>
        </authorList>
    </citation>
    <scope>NUCLEOTIDE SEQUENCE [LARGE SCALE GENOMIC DNA]</scope>
    <source>
        <strain evidence="2">Lab_2022b</strain>
    </source>
</reference>
<gene>
    <name evidence="2" type="ORF">O3M35_006512</name>
</gene>
<dbReference type="Pfam" id="PF14846">
    <property type="entry name" value="DUF4485"/>
    <property type="match status" value="1"/>
</dbReference>
<dbReference type="Proteomes" id="UP001461498">
    <property type="component" value="Unassembled WGS sequence"/>
</dbReference>
<proteinExistence type="predicted"/>
<name>A0AAW1DGB8_9HEMI</name>
<comment type="caution">
    <text evidence="2">The sequence shown here is derived from an EMBL/GenBank/DDBJ whole genome shotgun (WGS) entry which is preliminary data.</text>
</comment>
<keyword evidence="3" id="KW-1185">Reference proteome</keyword>
<organism evidence="2 3">
    <name type="scientific">Rhynocoris fuscipes</name>
    <dbReference type="NCBI Taxonomy" id="488301"/>
    <lineage>
        <taxon>Eukaryota</taxon>
        <taxon>Metazoa</taxon>
        <taxon>Ecdysozoa</taxon>
        <taxon>Arthropoda</taxon>
        <taxon>Hexapoda</taxon>
        <taxon>Insecta</taxon>
        <taxon>Pterygota</taxon>
        <taxon>Neoptera</taxon>
        <taxon>Paraneoptera</taxon>
        <taxon>Hemiptera</taxon>
        <taxon>Heteroptera</taxon>
        <taxon>Panheteroptera</taxon>
        <taxon>Cimicomorpha</taxon>
        <taxon>Reduviidae</taxon>
        <taxon>Harpactorinae</taxon>
        <taxon>Harpactorini</taxon>
        <taxon>Rhynocoris</taxon>
    </lineage>
</organism>
<feature type="domain" description="DUF4485" evidence="1">
    <location>
        <begin position="9"/>
        <end position="79"/>
    </location>
</feature>
<dbReference type="EMBL" id="JAPXFL010000003">
    <property type="protein sequence ID" value="KAK9509129.1"/>
    <property type="molecule type" value="Genomic_DNA"/>
</dbReference>